<feature type="signal peptide" evidence="1">
    <location>
        <begin position="1"/>
        <end position="27"/>
    </location>
</feature>
<accession>A0AAE1KP49</accession>
<gene>
    <name evidence="2" type="ORF">Pcinc_017060</name>
</gene>
<organism evidence="2 3">
    <name type="scientific">Petrolisthes cinctipes</name>
    <name type="common">Flat porcelain crab</name>
    <dbReference type="NCBI Taxonomy" id="88211"/>
    <lineage>
        <taxon>Eukaryota</taxon>
        <taxon>Metazoa</taxon>
        <taxon>Ecdysozoa</taxon>
        <taxon>Arthropoda</taxon>
        <taxon>Crustacea</taxon>
        <taxon>Multicrustacea</taxon>
        <taxon>Malacostraca</taxon>
        <taxon>Eumalacostraca</taxon>
        <taxon>Eucarida</taxon>
        <taxon>Decapoda</taxon>
        <taxon>Pleocyemata</taxon>
        <taxon>Anomura</taxon>
        <taxon>Galatheoidea</taxon>
        <taxon>Porcellanidae</taxon>
        <taxon>Petrolisthes</taxon>
    </lineage>
</organism>
<dbReference type="GO" id="GO:0005576">
    <property type="term" value="C:extracellular region"/>
    <property type="evidence" value="ECO:0007669"/>
    <property type="project" value="TreeGrafter"/>
</dbReference>
<name>A0AAE1KP49_PETCI</name>
<sequence>MRYLSRKETMKTHWHLLMFITVHVCWAAKDVESVDTEAEVDTEIGLKCDACKIVANKFVEAFAELHKEEGGTPNDEDIVSVAESVCDDAWEGFGVTIVADEERLSGPGSEVIATEKLIDLDGMWSRRLQDMCDEFLAEINDEKSLYHMWASGNSLEEYICRSEGTFAACVADDWGPWPGDDYDDYDDALQRVHNILKELLQHIYWSTRTPTLEGCVWLSVNNIDLTVLQLYMNDAPVTK</sequence>
<evidence type="ECO:0000313" key="2">
    <source>
        <dbReference type="EMBL" id="KAK3878302.1"/>
    </source>
</evidence>
<dbReference type="GO" id="GO:0034663">
    <property type="term" value="C:endoplasmic reticulum chaperone complex"/>
    <property type="evidence" value="ECO:0007669"/>
    <property type="project" value="TreeGrafter"/>
</dbReference>
<dbReference type="PANTHER" id="PTHR15881">
    <property type="entry name" value="MARGINAL ZONE B- AND B1-CELL-SPECIFIC PROTEIN"/>
    <property type="match status" value="1"/>
</dbReference>
<dbReference type="InterPro" id="IPR052682">
    <property type="entry name" value="MZB1"/>
</dbReference>
<keyword evidence="1" id="KW-0732">Signal</keyword>
<feature type="chain" id="PRO_5042100128" evidence="1">
    <location>
        <begin position="28"/>
        <end position="239"/>
    </location>
</feature>
<reference evidence="2" key="1">
    <citation type="submission" date="2023-10" db="EMBL/GenBank/DDBJ databases">
        <title>Genome assemblies of two species of porcelain crab, Petrolisthes cinctipes and Petrolisthes manimaculis (Anomura: Porcellanidae).</title>
        <authorList>
            <person name="Angst P."/>
        </authorList>
    </citation>
    <scope>NUCLEOTIDE SEQUENCE</scope>
    <source>
        <strain evidence="2">PB745_01</strain>
        <tissue evidence="2">Gill</tissue>
    </source>
</reference>
<keyword evidence="3" id="KW-1185">Reference proteome</keyword>
<evidence type="ECO:0000256" key="1">
    <source>
        <dbReference type="SAM" id="SignalP"/>
    </source>
</evidence>
<comment type="caution">
    <text evidence="2">The sequence shown here is derived from an EMBL/GenBank/DDBJ whole genome shotgun (WGS) entry which is preliminary data.</text>
</comment>
<protein>
    <submittedName>
        <fullName evidence="2">Uncharacterized protein</fullName>
    </submittedName>
</protein>
<dbReference type="PANTHER" id="PTHR15881:SF2">
    <property type="entry name" value="MARGINAL ZONE B- AND B1-CELL-SPECIFIC PROTEIN"/>
    <property type="match status" value="1"/>
</dbReference>
<dbReference type="EMBL" id="JAWQEG010001564">
    <property type="protein sequence ID" value="KAK3878302.1"/>
    <property type="molecule type" value="Genomic_DNA"/>
</dbReference>
<dbReference type="AlphaFoldDB" id="A0AAE1KP49"/>
<proteinExistence type="predicted"/>
<dbReference type="Proteomes" id="UP001286313">
    <property type="component" value="Unassembled WGS sequence"/>
</dbReference>
<evidence type="ECO:0000313" key="3">
    <source>
        <dbReference type="Proteomes" id="UP001286313"/>
    </source>
</evidence>